<evidence type="ECO:0000256" key="4">
    <source>
        <dbReference type="ARBA" id="ARBA00022527"/>
    </source>
</evidence>
<dbReference type="InterPro" id="IPR008271">
    <property type="entry name" value="Ser/Thr_kinase_AS"/>
</dbReference>
<dbReference type="GO" id="GO:0005524">
    <property type="term" value="F:ATP binding"/>
    <property type="evidence" value="ECO:0007669"/>
    <property type="project" value="UniProtKB-KW"/>
</dbReference>
<evidence type="ECO:0000256" key="9">
    <source>
        <dbReference type="ARBA" id="ARBA00022840"/>
    </source>
</evidence>
<dbReference type="Proteomes" id="UP000242525">
    <property type="component" value="Unassembled WGS sequence"/>
</dbReference>
<dbReference type="GO" id="GO:0004674">
    <property type="term" value="F:protein serine/threonine kinase activity"/>
    <property type="evidence" value="ECO:0007669"/>
    <property type="project" value="UniProtKB-KW"/>
</dbReference>
<feature type="compositionally biased region" description="Polar residues" evidence="12">
    <location>
        <begin position="384"/>
        <end position="404"/>
    </location>
</feature>
<evidence type="ECO:0000256" key="6">
    <source>
        <dbReference type="ARBA" id="ARBA00022679"/>
    </source>
</evidence>
<sequence>MSNSQPPGTYPPGTRLTVGSHEVVIKAYLSAGGFAHVYTVYTNPPLANGDPIACLKRVSVKDKIQLNLLRAEVSAMQRLEGNRTIVSYIDSQATRLPNGSGYEVFVLMEYCSGNGLLHFMNTRLKDQLTEPEILQIACDIGLGLSTMHYLSPPLIHRDLKVDNVLISGDGVYKLCDFGSASNILRPPRNSMEFQILDNDIQSHTTAQYRAPEMVDVGKGFPIDEKSDIWAFGVFIYMLCYYRTPFEKEGNVGILNGHYSFPQAPVYSERLKRIIRVTLNVDPRLRPNIYQCLKELYSMRGLDPPTRDIYISPTSTAWKDTTAYQTSHSPLWADPASGYSSNSPYPPADSTAAPPVSAKVEPTLSYHATIDGGASRTVPPIFTPVPSQQSSDPTAVPPTNSVFTGQPSQQQTPSTIPASLSTKTVDTSISLSSTEDIDVNGEDDAEAKYPTIEELSQSLEQQYITVSPTMNAPKSTYPANAAFSSSIVSLPPSMMGNTGSTPINIAQAASVSPVQSSVPDSSIYGSYPKSMTPWGPYQAPAPQQFSQHSQQPQQSQQFQQPQKLQPPPQQSQPAPKMPTLGSSYSSTSNFNPGSYHEMSWSTGQPTRPVPLNSGSINNRPFTPASGSYVNPVSGAFSSSSYNSSSSSSSSSAFDEDQVQPARSVSNLNRSKSTASIKRPPSALSRGRTPEIIGNSSSNGEEPRIQKPRPMSLYTQPSEALLDFSDEVHVPPSRAYSRNAMTNNFSSNAPSNTSTPVNANVPFVQSNNVPTLIDPIVTDDKDHLKAMLTDVKDKGNMIRLEDGTANNFYGTNQNHSDSSDSSDSTDSSGSDIGKATTSQYTLGVDQEKSEDLQLSYVQSKSTTAPNHGKRMSLTLKNKINDAFKIFDSPRSTSSQYGKSIPKQSSDYPSSNNLSKDKRLSYSTDNLSMYHASKSGHRSTSPEDVVREAPFMEQEDASQFGRPKQGKYSLSSPRSSVTLGRSKTTTRSTSGFTGNTATGGISTNPAFTIQNRIQALINGKTSPPPRTATGYGKYTDGRKSFDGMDSGNTQQRLYRTKSSSGMGPVSDRRSFDAPSHTPAGMNAINNLSSEADKSGPVYSSSNRTADMGYGDRQKKLNGHSHKLSVISSERSTPSTSSDDEDTPPGPIGSDGRDDDYDSEDDELYVKPSNNLHLQQPPQQQAQPNNIQRSFDEDEFFSQTASASPAPNATEAAITSPVQRSTTITPSLGASIAPTVSKTSIITVPAATPPGPTNLMDDQSPVLSSAEDWKEAFNKKYPSLA</sequence>
<feature type="compositionally biased region" description="Low complexity" evidence="12">
    <location>
        <begin position="1124"/>
        <end position="1133"/>
    </location>
</feature>
<evidence type="ECO:0000256" key="11">
    <source>
        <dbReference type="ARBA" id="ARBA00048679"/>
    </source>
</evidence>
<keyword evidence="8" id="KW-0418">Kinase</keyword>
<feature type="compositionally biased region" description="Low complexity" evidence="12">
    <location>
        <begin position="817"/>
        <end position="829"/>
    </location>
</feature>
<dbReference type="GO" id="GO:0005737">
    <property type="term" value="C:cytoplasm"/>
    <property type="evidence" value="ECO:0007669"/>
    <property type="project" value="UniProtKB-SubCell"/>
</dbReference>
<feature type="compositionally biased region" description="Polar residues" evidence="12">
    <location>
        <begin position="965"/>
        <end position="974"/>
    </location>
</feature>
<evidence type="ECO:0000256" key="2">
    <source>
        <dbReference type="ARBA" id="ARBA00012513"/>
    </source>
</evidence>
<keyword evidence="7" id="KW-0547">Nucleotide-binding</keyword>
<feature type="compositionally biased region" description="Polar residues" evidence="12">
    <location>
        <begin position="887"/>
        <end position="911"/>
    </location>
</feature>
<dbReference type="PANTHER" id="PTHR22967:SF57">
    <property type="entry name" value="AUXILIN, ISOFORM A-RELATED"/>
    <property type="match status" value="1"/>
</dbReference>
<dbReference type="Pfam" id="PF00069">
    <property type="entry name" value="Pkinase"/>
    <property type="match status" value="1"/>
</dbReference>
<dbReference type="AlphaFoldDB" id="A0A0J9X7W0"/>
<dbReference type="PROSITE" id="PS00108">
    <property type="entry name" value="PROTEIN_KINASE_ST"/>
    <property type="match status" value="1"/>
</dbReference>
<comment type="subcellular location">
    <subcellularLocation>
        <location evidence="1">Cytoplasm</location>
    </subcellularLocation>
</comment>
<protein>
    <recommendedName>
        <fullName evidence="2">non-specific serine/threonine protein kinase</fullName>
        <ecNumber evidence="2">2.7.11.1</ecNumber>
    </recommendedName>
</protein>
<feature type="region of interest" description="Disordered" evidence="12">
    <location>
        <begin position="1015"/>
        <end position="1225"/>
    </location>
</feature>
<feature type="compositionally biased region" description="Polar residues" evidence="12">
    <location>
        <begin position="803"/>
        <end position="813"/>
    </location>
</feature>
<proteinExistence type="predicted"/>
<evidence type="ECO:0000256" key="7">
    <source>
        <dbReference type="ARBA" id="ARBA00022741"/>
    </source>
</evidence>
<keyword evidence="15" id="KW-1185">Reference proteome</keyword>
<dbReference type="SUPFAM" id="SSF56112">
    <property type="entry name" value="Protein kinase-like (PK-like)"/>
    <property type="match status" value="1"/>
</dbReference>
<comment type="catalytic activity">
    <reaction evidence="11">
        <text>L-seryl-[protein] + ATP = O-phospho-L-seryl-[protein] + ADP + H(+)</text>
        <dbReference type="Rhea" id="RHEA:17989"/>
        <dbReference type="Rhea" id="RHEA-COMP:9863"/>
        <dbReference type="Rhea" id="RHEA-COMP:11604"/>
        <dbReference type="ChEBI" id="CHEBI:15378"/>
        <dbReference type="ChEBI" id="CHEBI:29999"/>
        <dbReference type="ChEBI" id="CHEBI:30616"/>
        <dbReference type="ChEBI" id="CHEBI:83421"/>
        <dbReference type="ChEBI" id="CHEBI:456216"/>
        <dbReference type="EC" id="2.7.11.1"/>
    </reaction>
</comment>
<keyword evidence="5" id="KW-0597">Phosphoprotein</keyword>
<evidence type="ECO:0000256" key="12">
    <source>
        <dbReference type="SAM" id="MobiDB-lite"/>
    </source>
</evidence>
<feature type="region of interest" description="Disordered" evidence="12">
    <location>
        <begin position="533"/>
        <end position="617"/>
    </location>
</feature>
<feature type="region of interest" description="Disordered" evidence="12">
    <location>
        <begin position="803"/>
        <end position="844"/>
    </location>
</feature>
<feature type="compositionally biased region" description="Polar residues" evidence="12">
    <location>
        <begin position="579"/>
        <end position="591"/>
    </location>
</feature>
<evidence type="ECO:0000256" key="8">
    <source>
        <dbReference type="ARBA" id="ARBA00022777"/>
    </source>
</evidence>
<evidence type="ECO:0000313" key="15">
    <source>
        <dbReference type="Proteomes" id="UP000242525"/>
    </source>
</evidence>
<comment type="caution">
    <text evidence="14">The sequence shown here is derived from an EMBL/GenBank/DDBJ whole genome shotgun (WGS) entry which is preliminary data.</text>
</comment>
<dbReference type="PANTHER" id="PTHR22967">
    <property type="entry name" value="SERINE/THREONINE PROTEIN KINASE"/>
    <property type="match status" value="1"/>
</dbReference>
<evidence type="ECO:0000256" key="3">
    <source>
        <dbReference type="ARBA" id="ARBA00022490"/>
    </source>
</evidence>
<evidence type="ECO:0000256" key="5">
    <source>
        <dbReference type="ARBA" id="ARBA00022553"/>
    </source>
</evidence>
<evidence type="ECO:0000256" key="1">
    <source>
        <dbReference type="ARBA" id="ARBA00004496"/>
    </source>
</evidence>
<accession>A0A0J9X7W0</accession>
<dbReference type="EC" id="2.7.11.1" evidence="2"/>
<feature type="compositionally biased region" description="Acidic residues" evidence="12">
    <location>
        <begin position="1149"/>
        <end position="1159"/>
    </location>
</feature>
<dbReference type="InterPro" id="IPR000719">
    <property type="entry name" value="Prot_kinase_dom"/>
</dbReference>
<feature type="region of interest" description="Disordered" evidence="12">
    <location>
        <begin position="334"/>
        <end position="354"/>
    </location>
</feature>
<dbReference type="OrthoDB" id="2018507at2759"/>
<evidence type="ECO:0000259" key="13">
    <source>
        <dbReference type="PROSITE" id="PS50011"/>
    </source>
</evidence>
<dbReference type="FunFam" id="1.10.510.10:FF:000441">
    <property type="entry name" value="Serine/threonine protein kinase"/>
    <property type="match status" value="1"/>
</dbReference>
<keyword evidence="9" id="KW-0067">ATP-binding</keyword>
<feature type="compositionally biased region" description="Low complexity" evidence="12">
    <location>
        <begin position="405"/>
        <end position="414"/>
    </location>
</feature>
<dbReference type="SMART" id="SM00220">
    <property type="entry name" value="S_TKc"/>
    <property type="match status" value="1"/>
</dbReference>
<dbReference type="Gene3D" id="1.10.510.10">
    <property type="entry name" value="Transferase(Phosphotransferase) domain 1"/>
    <property type="match status" value="1"/>
</dbReference>
<feature type="compositionally biased region" description="Low complexity" evidence="12">
    <location>
        <begin position="975"/>
        <end position="993"/>
    </location>
</feature>
<evidence type="ECO:0000313" key="14">
    <source>
        <dbReference type="EMBL" id="CDO53218.1"/>
    </source>
</evidence>
<feature type="compositionally biased region" description="Low complexity" evidence="12">
    <location>
        <begin position="537"/>
        <end position="562"/>
    </location>
</feature>
<feature type="compositionally biased region" description="Polar residues" evidence="12">
    <location>
        <begin position="1212"/>
        <end position="1225"/>
    </location>
</feature>
<feature type="compositionally biased region" description="Low complexity" evidence="12">
    <location>
        <begin position="1164"/>
        <end position="1184"/>
    </location>
</feature>
<feature type="compositionally biased region" description="Polar residues" evidence="12">
    <location>
        <begin position="659"/>
        <end position="674"/>
    </location>
</feature>
<evidence type="ECO:0000256" key="10">
    <source>
        <dbReference type="ARBA" id="ARBA00047899"/>
    </source>
</evidence>
<keyword evidence="3" id="KW-0963">Cytoplasm</keyword>
<feature type="region of interest" description="Disordered" evidence="12">
    <location>
        <begin position="950"/>
        <end position="996"/>
    </location>
</feature>
<dbReference type="PROSITE" id="PS50011">
    <property type="entry name" value="PROTEIN_KINASE_DOM"/>
    <property type="match status" value="1"/>
</dbReference>
<dbReference type="STRING" id="1173061.A0A0J9X7W0"/>
<keyword evidence="6" id="KW-0808">Transferase</keyword>
<gene>
    <name evidence="14" type="ORF">BN980_GECA04s06291g</name>
</gene>
<feature type="compositionally biased region" description="Low complexity" evidence="12">
    <location>
        <begin position="636"/>
        <end position="650"/>
    </location>
</feature>
<feature type="domain" description="Protein kinase" evidence="13">
    <location>
        <begin position="23"/>
        <end position="297"/>
    </location>
</feature>
<dbReference type="InterPro" id="IPR011009">
    <property type="entry name" value="Kinase-like_dom_sf"/>
</dbReference>
<feature type="region of interest" description="Disordered" evidence="12">
    <location>
        <begin position="884"/>
        <end position="915"/>
    </location>
</feature>
<comment type="catalytic activity">
    <reaction evidence="10">
        <text>L-threonyl-[protein] + ATP = O-phospho-L-threonyl-[protein] + ADP + H(+)</text>
        <dbReference type="Rhea" id="RHEA:46608"/>
        <dbReference type="Rhea" id="RHEA-COMP:11060"/>
        <dbReference type="Rhea" id="RHEA-COMP:11605"/>
        <dbReference type="ChEBI" id="CHEBI:15378"/>
        <dbReference type="ChEBI" id="CHEBI:30013"/>
        <dbReference type="ChEBI" id="CHEBI:30616"/>
        <dbReference type="ChEBI" id="CHEBI:61977"/>
        <dbReference type="ChEBI" id="CHEBI:456216"/>
        <dbReference type="EC" id="2.7.11.1"/>
    </reaction>
</comment>
<reference evidence="14" key="1">
    <citation type="submission" date="2014-03" db="EMBL/GenBank/DDBJ databases">
        <authorList>
            <person name="Casaregola S."/>
        </authorList>
    </citation>
    <scope>NUCLEOTIDE SEQUENCE [LARGE SCALE GENOMIC DNA]</scope>
    <source>
        <strain evidence="14">CLIB 918</strain>
    </source>
</reference>
<feature type="region of interest" description="Disordered" evidence="12">
    <location>
        <begin position="382"/>
        <end position="420"/>
    </location>
</feature>
<keyword evidence="4" id="KW-0723">Serine/threonine-protein kinase</keyword>
<feature type="region of interest" description="Disordered" evidence="12">
    <location>
        <begin position="1239"/>
        <end position="1260"/>
    </location>
</feature>
<feature type="compositionally biased region" description="Polar residues" evidence="12">
    <location>
        <begin position="1043"/>
        <end position="1058"/>
    </location>
</feature>
<name>A0A0J9X7W0_GEOCN</name>
<feature type="compositionally biased region" description="Polar residues" evidence="12">
    <location>
        <begin position="1193"/>
        <end position="1203"/>
    </location>
</feature>
<feature type="region of interest" description="Disordered" evidence="12">
    <location>
        <begin position="635"/>
        <end position="707"/>
    </location>
</feature>
<dbReference type="EMBL" id="CCBN010000004">
    <property type="protein sequence ID" value="CDO53218.1"/>
    <property type="molecule type" value="Genomic_DNA"/>
</dbReference>
<dbReference type="GO" id="GO:0000147">
    <property type="term" value="P:actin cortical patch assembly"/>
    <property type="evidence" value="ECO:0007669"/>
    <property type="project" value="TreeGrafter"/>
</dbReference>
<dbReference type="GO" id="GO:0007015">
    <property type="term" value="P:actin filament organization"/>
    <property type="evidence" value="ECO:0007669"/>
    <property type="project" value="TreeGrafter"/>
</dbReference>
<organism evidence="14 15">
    <name type="scientific">Geotrichum candidum</name>
    <name type="common">Oospora lactis</name>
    <name type="synonym">Dipodascus geotrichum</name>
    <dbReference type="NCBI Taxonomy" id="1173061"/>
    <lineage>
        <taxon>Eukaryota</taxon>
        <taxon>Fungi</taxon>
        <taxon>Dikarya</taxon>
        <taxon>Ascomycota</taxon>
        <taxon>Saccharomycotina</taxon>
        <taxon>Dipodascomycetes</taxon>
        <taxon>Dipodascales</taxon>
        <taxon>Dipodascaceae</taxon>
        <taxon>Geotrichum</taxon>
    </lineage>
</organism>